<reference evidence="4" key="1">
    <citation type="submission" date="2012-06" db="EMBL/GenBank/DDBJ databases">
        <title>The genome sequence of Coniosporium apollinis CBS 100218.</title>
        <authorList>
            <consortium name="The Broad Institute Genome Sequencing Platform"/>
            <person name="Cuomo C."/>
            <person name="Gorbushina A."/>
            <person name="Noack S."/>
            <person name="Walker B."/>
            <person name="Young S.K."/>
            <person name="Zeng Q."/>
            <person name="Gargeya S."/>
            <person name="Fitzgerald M."/>
            <person name="Haas B."/>
            <person name="Abouelleil A."/>
            <person name="Alvarado L."/>
            <person name="Arachchi H.M."/>
            <person name="Berlin A.M."/>
            <person name="Chapman S.B."/>
            <person name="Goldberg J."/>
            <person name="Griggs A."/>
            <person name="Gujja S."/>
            <person name="Hansen M."/>
            <person name="Howarth C."/>
            <person name="Imamovic A."/>
            <person name="Larimer J."/>
            <person name="McCowan C."/>
            <person name="Montmayeur A."/>
            <person name="Murphy C."/>
            <person name="Neiman D."/>
            <person name="Pearson M."/>
            <person name="Priest M."/>
            <person name="Roberts A."/>
            <person name="Saif S."/>
            <person name="Shea T."/>
            <person name="Sisk P."/>
            <person name="Sykes S."/>
            <person name="Wortman J."/>
            <person name="Nusbaum C."/>
            <person name="Birren B."/>
        </authorList>
    </citation>
    <scope>NUCLEOTIDE SEQUENCE [LARGE SCALE GENOMIC DNA]</scope>
    <source>
        <strain evidence="4">CBS 100218</strain>
    </source>
</reference>
<dbReference type="HOGENOM" id="CLU_1510523_0_0_1"/>
<dbReference type="InterPro" id="IPR058645">
    <property type="entry name" value="NTF2-like_dom_7"/>
</dbReference>
<accession>R7YMI4</accession>
<proteinExistence type="predicted"/>
<organism evidence="3 4">
    <name type="scientific">Coniosporium apollinis (strain CBS 100218)</name>
    <name type="common">Rock-inhabiting black yeast</name>
    <dbReference type="NCBI Taxonomy" id="1168221"/>
    <lineage>
        <taxon>Eukaryota</taxon>
        <taxon>Fungi</taxon>
        <taxon>Dikarya</taxon>
        <taxon>Ascomycota</taxon>
        <taxon>Pezizomycotina</taxon>
        <taxon>Dothideomycetes</taxon>
        <taxon>Dothideomycetes incertae sedis</taxon>
        <taxon>Coniosporium</taxon>
    </lineage>
</organism>
<dbReference type="Pfam" id="PF26534">
    <property type="entry name" value="NTF2_7"/>
    <property type="match status" value="1"/>
</dbReference>
<feature type="domain" description="NTF2-like" evidence="2">
    <location>
        <begin position="38"/>
        <end position="169"/>
    </location>
</feature>
<dbReference type="GeneID" id="19899566"/>
<dbReference type="EMBL" id="JH767561">
    <property type="protein sequence ID" value="EON63029.1"/>
    <property type="molecule type" value="Genomic_DNA"/>
</dbReference>
<dbReference type="AlphaFoldDB" id="R7YMI4"/>
<name>R7YMI4_CONA1</name>
<evidence type="ECO:0000259" key="2">
    <source>
        <dbReference type="Pfam" id="PF26534"/>
    </source>
</evidence>
<sequence length="178" mass="19498">MMLNIKSLLFYALTLAPLILAHPQDDGKGKGGHKGKGYLTDREAYDIVQLFFSFFEAGFDPAVAERTLTEDFVEQSGGLNFPTGQNSTATTSKAQFIERQIGSTANTMTVYTALDWFHDCSNIAVHWVDNSAPAQVLGIDYLILEKDTRRIKKSFVEANIGAILFNAGFPECQGPAPA</sequence>
<evidence type="ECO:0000313" key="3">
    <source>
        <dbReference type="EMBL" id="EON63029.1"/>
    </source>
</evidence>
<dbReference type="Proteomes" id="UP000016924">
    <property type="component" value="Unassembled WGS sequence"/>
</dbReference>
<evidence type="ECO:0000313" key="4">
    <source>
        <dbReference type="Proteomes" id="UP000016924"/>
    </source>
</evidence>
<dbReference type="RefSeq" id="XP_007778346.1">
    <property type="nucleotide sequence ID" value="XM_007780156.1"/>
</dbReference>
<feature type="chain" id="PRO_5004460955" description="NTF2-like domain-containing protein" evidence="1">
    <location>
        <begin position="22"/>
        <end position="178"/>
    </location>
</feature>
<gene>
    <name evidence="3" type="ORF">W97_02255</name>
</gene>
<feature type="signal peptide" evidence="1">
    <location>
        <begin position="1"/>
        <end position="21"/>
    </location>
</feature>
<dbReference type="OrthoDB" id="3886661at2759"/>
<keyword evidence="4" id="KW-1185">Reference proteome</keyword>
<keyword evidence="1" id="KW-0732">Signal</keyword>
<protein>
    <recommendedName>
        <fullName evidence="2">NTF2-like domain-containing protein</fullName>
    </recommendedName>
</protein>
<evidence type="ECO:0000256" key="1">
    <source>
        <dbReference type="SAM" id="SignalP"/>
    </source>
</evidence>